<dbReference type="PANTHER" id="PTHR13696">
    <property type="entry name" value="P-LOOP CONTAINING NUCLEOSIDE TRIPHOSPHATE HYDROLASE"/>
    <property type="match status" value="1"/>
</dbReference>
<dbReference type="EMBL" id="JBHLZN010000004">
    <property type="protein sequence ID" value="MFB9887168.1"/>
    <property type="molecule type" value="Genomic_DNA"/>
</dbReference>
<dbReference type="RefSeq" id="WP_027314235.1">
    <property type="nucleotide sequence ID" value="NZ_JAUESS010000004.1"/>
</dbReference>
<dbReference type="Proteomes" id="UP001589628">
    <property type="component" value="Unassembled WGS sequence"/>
</dbReference>
<dbReference type="CDD" id="cd02042">
    <property type="entry name" value="ParAB_family"/>
    <property type="match status" value="1"/>
</dbReference>
<name>A0ABV5ZCZ9_9GAMM</name>
<protein>
    <submittedName>
        <fullName evidence="2">ParA family protein</fullName>
    </submittedName>
</protein>
<feature type="domain" description="AAA" evidence="1">
    <location>
        <begin position="4"/>
        <end position="180"/>
    </location>
</feature>
<evidence type="ECO:0000313" key="3">
    <source>
        <dbReference type="Proteomes" id="UP001589628"/>
    </source>
</evidence>
<evidence type="ECO:0000313" key="2">
    <source>
        <dbReference type="EMBL" id="MFB9887168.1"/>
    </source>
</evidence>
<gene>
    <name evidence="2" type="ORF">ACFFLH_12180</name>
</gene>
<dbReference type="InterPro" id="IPR050678">
    <property type="entry name" value="DNA_Partitioning_ATPase"/>
</dbReference>
<comment type="caution">
    <text evidence="2">The sequence shown here is derived from an EMBL/GenBank/DDBJ whole genome shotgun (WGS) entry which is preliminary data.</text>
</comment>
<reference evidence="2 3" key="1">
    <citation type="submission" date="2024-09" db="EMBL/GenBank/DDBJ databases">
        <authorList>
            <person name="Sun Q."/>
            <person name="Mori K."/>
        </authorList>
    </citation>
    <scope>NUCLEOTIDE SEQUENCE [LARGE SCALE GENOMIC DNA]</scope>
    <source>
        <strain evidence="2 3">ATCC 51285</strain>
    </source>
</reference>
<dbReference type="Pfam" id="PF13614">
    <property type="entry name" value="AAA_31"/>
    <property type="match status" value="1"/>
</dbReference>
<keyword evidence="3" id="KW-1185">Reference proteome</keyword>
<accession>A0ABV5ZCZ9</accession>
<evidence type="ECO:0000259" key="1">
    <source>
        <dbReference type="Pfam" id="PF13614"/>
    </source>
</evidence>
<dbReference type="SUPFAM" id="SSF52540">
    <property type="entry name" value="P-loop containing nucleoside triphosphate hydrolases"/>
    <property type="match status" value="1"/>
</dbReference>
<dbReference type="PANTHER" id="PTHR13696:SF52">
    <property type="entry name" value="PARA FAMILY PROTEIN CT_582"/>
    <property type="match status" value="1"/>
</dbReference>
<dbReference type="InterPro" id="IPR025669">
    <property type="entry name" value="AAA_dom"/>
</dbReference>
<sequence length="251" mass="27861">MIRVVFNQKGGVGKSSIAVNLAAQAASEGKRVLLVDLDVQGNASHYLLDQVAEPTLYDFFESTLAFRLQPPTLATVVQPSKVSGLDVAAAHAELGNLQAKLEAKHKIYKLREALAAVRRDYDHILIDTPPALNFYSLSALVAADRCLIPFDCDEFARQGLYTLLDNLHEVRADHNPDLQVEGIVVNQYQPRAALPQRLVAELEQEGLPVCQIKLPASVIMRESHQRRLPLLQFAPKHKLTQAFADLWRELG</sequence>
<dbReference type="Gene3D" id="3.40.50.300">
    <property type="entry name" value="P-loop containing nucleotide triphosphate hydrolases"/>
    <property type="match status" value="1"/>
</dbReference>
<organism evidence="2 3">
    <name type="scientific">Balneatrix alpica</name>
    <dbReference type="NCBI Taxonomy" id="75684"/>
    <lineage>
        <taxon>Bacteria</taxon>
        <taxon>Pseudomonadati</taxon>
        <taxon>Pseudomonadota</taxon>
        <taxon>Gammaproteobacteria</taxon>
        <taxon>Oceanospirillales</taxon>
        <taxon>Balneatrichaceae</taxon>
        <taxon>Balneatrix</taxon>
    </lineage>
</organism>
<dbReference type="InterPro" id="IPR027417">
    <property type="entry name" value="P-loop_NTPase"/>
</dbReference>
<proteinExistence type="predicted"/>